<dbReference type="GO" id="GO:0008234">
    <property type="term" value="F:cysteine-type peptidase activity"/>
    <property type="evidence" value="ECO:0007669"/>
    <property type="project" value="UniProtKB-KW"/>
</dbReference>
<evidence type="ECO:0000256" key="4">
    <source>
        <dbReference type="ARBA" id="ARBA00023026"/>
    </source>
</evidence>
<dbReference type="Proteomes" id="UP000254263">
    <property type="component" value="Unassembled WGS sequence"/>
</dbReference>
<dbReference type="InterPro" id="IPR025049">
    <property type="entry name" value="Mfa-like_1"/>
</dbReference>
<dbReference type="InterPro" id="IPR024361">
    <property type="entry name" value="BACON"/>
</dbReference>
<dbReference type="RefSeq" id="WP_018360356.1">
    <property type="nucleotide sequence ID" value="NZ_UGTI01000001.1"/>
</dbReference>
<keyword evidence="4" id="KW-0843">Virulence</keyword>
<keyword evidence="3" id="KW-0378">Hydrolase</keyword>
<dbReference type="PROSITE" id="PS51257">
    <property type="entry name" value="PROKAR_LIPOPROTEIN"/>
    <property type="match status" value="1"/>
</dbReference>
<gene>
    <name evidence="6" type="ORF">NCTC13100_01522</name>
</gene>
<evidence type="ECO:0000313" key="7">
    <source>
        <dbReference type="Proteomes" id="UP000254263"/>
    </source>
</evidence>
<evidence type="ECO:0000256" key="1">
    <source>
        <dbReference type="ARBA" id="ARBA00006067"/>
    </source>
</evidence>
<dbReference type="Gene3D" id="2.60.40.10">
    <property type="entry name" value="Immunoglobulins"/>
    <property type="match status" value="1"/>
</dbReference>
<keyword evidence="2" id="KW-0645">Protease</keyword>
<organism evidence="6 7">
    <name type="scientific">Porphyromonas macacae</name>
    <dbReference type="NCBI Taxonomy" id="28115"/>
    <lineage>
        <taxon>Bacteria</taxon>
        <taxon>Pseudomonadati</taxon>
        <taxon>Bacteroidota</taxon>
        <taxon>Bacteroidia</taxon>
        <taxon>Bacteroidales</taxon>
        <taxon>Porphyromonadaceae</taxon>
        <taxon>Porphyromonas</taxon>
    </lineage>
</organism>
<name>A0A379DJ42_9PORP</name>
<dbReference type="Gene3D" id="2.60.40.2630">
    <property type="match status" value="1"/>
</dbReference>
<keyword evidence="3" id="KW-0788">Thiol protease</keyword>
<dbReference type="InterPro" id="IPR013783">
    <property type="entry name" value="Ig-like_fold"/>
</dbReference>
<dbReference type="Pfam" id="PF13149">
    <property type="entry name" value="Mfa_like_1"/>
    <property type="match status" value="1"/>
</dbReference>
<dbReference type="Gene3D" id="2.60.40.2620">
    <property type="entry name" value="Fimbrillin-like"/>
    <property type="match status" value="1"/>
</dbReference>
<keyword evidence="5" id="KW-0732">Signal</keyword>
<dbReference type="CDD" id="cd13120">
    <property type="entry name" value="BF2867_like_N"/>
    <property type="match status" value="1"/>
</dbReference>
<evidence type="ECO:0000256" key="2">
    <source>
        <dbReference type="ARBA" id="ARBA00022670"/>
    </source>
</evidence>
<protein>
    <submittedName>
        <fullName evidence="6">Uncharacterized protein</fullName>
    </submittedName>
</protein>
<accession>A0A379DJ42</accession>
<reference evidence="6 7" key="1">
    <citation type="submission" date="2018-06" db="EMBL/GenBank/DDBJ databases">
        <authorList>
            <consortium name="Pathogen Informatics"/>
            <person name="Doyle S."/>
        </authorList>
    </citation>
    <scope>NUCLEOTIDE SEQUENCE [LARGE SCALE GENOMIC DNA]</scope>
    <source>
        <strain evidence="6 7">NCTC13100</strain>
    </source>
</reference>
<dbReference type="CDD" id="cd13121">
    <property type="entry name" value="BF2867_like_C"/>
    <property type="match status" value="1"/>
</dbReference>
<feature type="chain" id="PRO_5017045060" evidence="5">
    <location>
        <begin position="19"/>
        <end position="579"/>
    </location>
</feature>
<dbReference type="GO" id="GO:0006508">
    <property type="term" value="P:proteolysis"/>
    <property type="evidence" value="ECO:0007669"/>
    <property type="project" value="UniProtKB-KW"/>
</dbReference>
<evidence type="ECO:0000256" key="5">
    <source>
        <dbReference type="SAM" id="SignalP"/>
    </source>
</evidence>
<evidence type="ECO:0000256" key="3">
    <source>
        <dbReference type="ARBA" id="ARBA00022807"/>
    </source>
</evidence>
<dbReference type="AlphaFoldDB" id="A0A379DJ42"/>
<comment type="similarity">
    <text evidence="1">Belongs to the peptidase C25 family.</text>
</comment>
<evidence type="ECO:0000313" key="6">
    <source>
        <dbReference type="EMBL" id="SUB78356.1"/>
    </source>
</evidence>
<dbReference type="InterPro" id="IPR042278">
    <property type="entry name" value="Mfa-like_1_N"/>
</dbReference>
<dbReference type="CDD" id="cd14948">
    <property type="entry name" value="BACON"/>
    <property type="match status" value="1"/>
</dbReference>
<dbReference type="EMBL" id="UGTI01000001">
    <property type="protein sequence ID" value="SUB78356.1"/>
    <property type="molecule type" value="Genomic_DNA"/>
</dbReference>
<sequence length="579" mass="62843">MKMKKMIGISLMSILALASCQQKDCPLSQHDKDQMIGRSVVSFKTNIVPAALRAHDNVWEKGDNIGVYMLKSGAVLGIAQPEEILYANKVYSTQMDGEKGIFNPVSDGDKMYMPSDGSGVDFVSFYPQNQKVENYKIDVDIAAKPTLDILYTNSLKNVSKNSPASDLVMGFHHVLSQVRLILTDEAGKAVEPTEISLLGLNTKAKLQLADGRLIEKGQKKSIAMSKDKDGRFYACVIPTENTANVKVQIKAFSKTYTWAIPAKELVEGKRYTYQLQLLKSGDLKWINFEGNTITDWADVDGGKYTLNPDADEDLTLDQTELIFAATDNGDTGAKTAKVTTKKDWAIELKGTDADKFEISPMNGSGNGSFVVKAKAANTTAVEYSATAVVKAGTKTVDVSIKQNAAQPATGNLLFSGSDFEDWNAFLSSLNSFGLHKLGSMASDGGREGSKALHLKGTDTNNSFLFTAVVPATGNSMKGKSKVIFYIKGTAGKSLSLCVYEDGNKKYKSYNLGANSGEDVILVVADKNDYNGEIDTKGKWVKVSLDISALSQFSESGNMFAIKFGKSADYDLYIDDITVE</sequence>
<feature type="signal peptide" evidence="5">
    <location>
        <begin position="1"/>
        <end position="18"/>
    </location>
</feature>
<proteinExistence type="inferred from homology"/>